<dbReference type="Gene3D" id="3.40.50.10350">
    <property type="entry name" value="Glycerate kinase, domain 1"/>
    <property type="match status" value="2"/>
</dbReference>
<dbReference type="InterPro" id="IPR018197">
    <property type="entry name" value="Glycerate_kinase_RE-like"/>
</dbReference>
<evidence type="ECO:0000256" key="1">
    <source>
        <dbReference type="ARBA" id="ARBA00006284"/>
    </source>
</evidence>
<evidence type="ECO:0000256" key="3">
    <source>
        <dbReference type="ARBA" id="ARBA00022777"/>
    </source>
</evidence>
<dbReference type="Gene3D" id="3.90.1510.10">
    <property type="entry name" value="Glycerate kinase, domain 2"/>
    <property type="match status" value="2"/>
</dbReference>
<name>A0A420XKI9_9ACTN</name>
<dbReference type="AlphaFoldDB" id="A0A420XKI9"/>
<dbReference type="FunCoup" id="A0A420XKI9">
    <property type="interactions" value="33"/>
</dbReference>
<dbReference type="InterPro" id="IPR004381">
    <property type="entry name" value="Glycerate_kinase"/>
</dbReference>
<evidence type="ECO:0000313" key="6">
    <source>
        <dbReference type="Proteomes" id="UP000281955"/>
    </source>
</evidence>
<dbReference type="SUPFAM" id="SSF110738">
    <property type="entry name" value="Glycerate kinase I"/>
    <property type="match status" value="1"/>
</dbReference>
<proteinExistence type="inferred from homology"/>
<gene>
    <name evidence="5" type="ORF">CLV35_3671</name>
</gene>
<dbReference type="GO" id="GO:0031388">
    <property type="term" value="P:organic acid phosphorylation"/>
    <property type="evidence" value="ECO:0007669"/>
    <property type="project" value="UniProtKB-UniRule"/>
</dbReference>
<dbReference type="RefSeq" id="WP_121194917.1">
    <property type="nucleotide sequence ID" value="NZ_RBWV01000016.1"/>
</dbReference>
<dbReference type="InParanoid" id="A0A420XKI9"/>
<dbReference type="PANTHER" id="PTHR21599">
    <property type="entry name" value="GLYCERATE KINASE"/>
    <property type="match status" value="1"/>
</dbReference>
<dbReference type="Pfam" id="PF02595">
    <property type="entry name" value="Gly_kinase"/>
    <property type="match status" value="2"/>
</dbReference>
<comment type="caution">
    <text evidence="5">The sequence shown here is derived from an EMBL/GenBank/DDBJ whole genome shotgun (WGS) entry which is preliminary data.</text>
</comment>
<keyword evidence="6" id="KW-1185">Reference proteome</keyword>
<evidence type="ECO:0000256" key="4">
    <source>
        <dbReference type="PIRNR" id="PIRNR006078"/>
    </source>
</evidence>
<accession>A0A420XKI9</accession>
<keyword evidence="2 4" id="KW-0808">Transferase</keyword>
<organism evidence="5 6">
    <name type="scientific">Motilibacter peucedani</name>
    <dbReference type="NCBI Taxonomy" id="598650"/>
    <lineage>
        <taxon>Bacteria</taxon>
        <taxon>Bacillati</taxon>
        <taxon>Actinomycetota</taxon>
        <taxon>Actinomycetes</taxon>
        <taxon>Motilibacterales</taxon>
        <taxon>Motilibacteraceae</taxon>
        <taxon>Motilibacter</taxon>
    </lineage>
</organism>
<evidence type="ECO:0000256" key="2">
    <source>
        <dbReference type="ARBA" id="ARBA00022679"/>
    </source>
</evidence>
<dbReference type="PANTHER" id="PTHR21599:SF0">
    <property type="entry name" value="GLYCERATE KINASE"/>
    <property type="match status" value="1"/>
</dbReference>
<dbReference type="InterPro" id="IPR018193">
    <property type="entry name" value="Glyc_kinase_flavodox-like_fold"/>
</dbReference>
<comment type="similarity">
    <text evidence="1 4">Belongs to the glycerate kinase type-1 family.</text>
</comment>
<dbReference type="OrthoDB" id="9774290at2"/>
<protein>
    <submittedName>
        <fullName evidence="5">Glycerate kinase</fullName>
    </submittedName>
</protein>
<evidence type="ECO:0000313" key="5">
    <source>
        <dbReference type="EMBL" id="RKS68543.1"/>
    </source>
</evidence>
<sequence length="333" mass="33107">MRVLAATDKLKGTLSAADACAAVGRAARAHGCDVVELPLADGGEGTLDALGGANRRSRVTGPLGEPVVGAWRLDDGEAVVEMAQAAGLVLAGGREGNDPWGATTRGVGELVLLALDEGARSVVVSVGGSASTDGGRGAYEVLAPHRQRLAGVELVVAADVTTPYLDAARVFAPQKGADAALVERLTERLQDTAAQLQADTGVDVRALPGSGAAGGLAGGLAALGARIVPGFDLVAGRLGLAAQVAAADLVVTGEGRLDASSLAGKVVGGVLGLAGGTPVAVVCGTRDDVRVDAEIRCLAEAYGERASLHDTAACIEAAVSQLLSDRGQSRSTT</sequence>
<dbReference type="Proteomes" id="UP000281955">
    <property type="component" value="Unassembled WGS sequence"/>
</dbReference>
<keyword evidence="3 4" id="KW-0418">Kinase</keyword>
<dbReference type="PIRSF" id="PIRSF006078">
    <property type="entry name" value="GlxK"/>
    <property type="match status" value="1"/>
</dbReference>
<dbReference type="EMBL" id="RBWV01000016">
    <property type="protein sequence ID" value="RKS68543.1"/>
    <property type="molecule type" value="Genomic_DNA"/>
</dbReference>
<reference evidence="5 6" key="1">
    <citation type="submission" date="2018-10" db="EMBL/GenBank/DDBJ databases">
        <title>Genomic Encyclopedia of Archaeal and Bacterial Type Strains, Phase II (KMG-II): from individual species to whole genera.</title>
        <authorList>
            <person name="Goeker M."/>
        </authorList>
    </citation>
    <scope>NUCLEOTIDE SEQUENCE [LARGE SCALE GENOMIC DNA]</scope>
    <source>
        <strain evidence="5 6">RP-AC37</strain>
    </source>
</reference>
<dbReference type="InterPro" id="IPR036129">
    <property type="entry name" value="Glycerate_kinase_sf"/>
</dbReference>
<dbReference type="GO" id="GO:0008887">
    <property type="term" value="F:glycerate kinase activity"/>
    <property type="evidence" value="ECO:0007669"/>
    <property type="project" value="UniProtKB-UniRule"/>
</dbReference>